<evidence type="ECO:0000256" key="2">
    <source>
        <dbReference type="ARBA" id="ARBA00006613"/>
    </source>
</evidence>
<reference evidence="9" key="1">
    <citation type="submission" date="2014-11" db="EMBL/GenBank/DDBJ databases">
        <authorList>
            <person name="Otto D Thomas"/>
            <person name="Naeem Raeece"/>
        </authorList>
    </citation>
    <scope>NUCLEOTIDE SEQUENCE</scope>
</reference>
<feature type="domain" description="Clathrin/coatomer adaptor adaptin-like N-terminal" evidence="7">
    <location>
        <begin position="40"/>
        <end position="589"/>
    </location>
</feature>
<evidence type="ECO:0008006" key="10">
    <source>
        <dbReference type="Google" id="ProtNLM"/>
    </source>
</evidence>
<dbReference type="PhylomeDB" id="A0A0G4H631"/>
<dbReference type="Gene3D" id="1.25.10.10">
    <property type="entry name" value="Leucine-rich Repeat Variant"/>
    <property type="match status" value="1"/>
</dbReference>
<feature type="compositionally biased region" description="Low complexity" evidence="6">
    <location>
        <begin position="667"/>
        <end position="683"/>
    </location>
</feature>
<organism evidence="9">
    <name type="scientific">Chromera velia CCMP2878</name>
    <dbReference type="NCBI Taxonomy" id="1169474"/>
    <lineage>
        <taxon>Eukaryota</taxon>
        <taxon>Sar</taxon>
        <taxon>Alveolata</taxon>
        <taxon>Colpodellida</taxon>
        <taxon>Chromeraceae</taxon>
        <taxon>Chromera</taxon>
    </lineage>
</organism>
<evidence type="ECO:0000259" key="7">
    <source>
        <dbReference type="Pfam" id="PF01602"/>
    </source>
</evidence>
<evidence type="ECO:0000256" key="6">
    <source>
        <dbReference type="SAM" id="MobiDB-lite"/>
    </source>
</evidence>
<feature type="region of interest" description="Disordered" evidence="6">
    <location>
        <begin position="637"/>
        <end position="763"/>
    </location>
</feature>
<sequence length="923" mass="98857">MAAPPPPGARGPPGRYAPGGARPPAPPPQFFVDHKKGEVNELRQLLRAVAMEKDPQRKRDAIKKVIAYMTLGIDVSRLFPEMVMASHTTDLVQKKMIYLYLTTYADQNQELSILAINTLQKDATDDDPSIRGLALRSLCSLRLANMMEYLEPAVRRGMEDPNPYVRKTAVMGVVKLFRIAPSATRESDLIQSLYTMVNDGDPMVSTNAVCALNEILASEGGMKITRPVAVSLLNRIKYFSEWGQCVVLNLLTTYRPAGEAEMYDIMNLLEERLKHSSAAVILGVARCFMELTTNLPQLHAQVLERLKDPLMTLTSTGSSSELAFSVLSHILLLLQHNETSRTVLAGDFKHFFCRYNEPSYVKRVKIEILTHLTDEATVFDICAELAEYVSDVDTEIGKRAVKALGTVGMSLESAATYVTEQLLNFLSPQLLAIGSHLATATVVAMRNLLRKYPEQFEQMKSAVEECLQVVASPSAMTHHLPSASATGGASGGATTSAEAVAALLWIAGEFCEHIPSAPYALEALAQTCSDEHSEASVLLELLCALVKCFFKRPAETKPALGLLLSKLVQDCPEPDVHDRALLYYRLLRHNPEEARRVICGHRSPVTVFAEHEDKGHSARVIREFNTLSVVYSQPSSKFQPQKTDFVPIPFQGTFEDDQPGGGGGPLGDSPENGGHTVSSAFGGLLDGGGGGSAGADVDLLGDSESPGRGPAKPNSAPMGGDDLGLLLGGSPTPAAAAPPASSDADLLFGGDEGGDSLKVPAPSGGGGGLGGAFDFVSGSPALGPTSSASAVGVRRDGLVEGATMDAEDFQASWENLEVGGGLNEKLTGSGRQAVEMEGVDGDSVERWCGEWRLYCMASGATDTHYKLYLYAQSPDTRAFHLVELLVPFGEDWTLSAVIKSQDGARGATAVVERLKAALAPLLI</sequence>
<dbReference type="InterPro" id="IPR012295">
    <property type="entry name" value="TBP_dom_sf"/>
</dbReference>
<dbReference type="FunFam" id="1.25.10.10:FF:000113">
    <property type="entry name" value="Beta-adaptin-like protein A"/>
    <property type="match status" value="1"/>
</dbReference>
<evidence type="ECO:0000256" key="1">
    <source>
        <dbReference type="ARBA" id="ARBA00004308"/>
    </source>
</evidence>
<evidence type="ECO:0000313" key="9">
    <source>
        <dbReference type="EMBL" id="CEM39048.1"/>
    </source>
</evidence>
<dbReference type="Pfam" id="PF01602">
    <property type="entry name" value="Adaptin_N"/>
    <property type="match status" value="1"/>
</dbReference>
<dbReference type="EMBL" id="CDMZ01001899">
    <property type="protein sequence ID" value="CEM39048.1"/>
    <property type="molecule type" value="Genomic_DNA"/>
</dbReference>
<keyword evidence="4" id="KW-0653">Protein transport</keyword>
<feature type="region of interest" description="Disordered" evidence="6">
    <location>
        <begin position="1"/>
        <end position="30"/>
    </location>
</feature>
<accession>A0A0G4H631</accession>
<dbReference type="GO" id="GO:0012505">
    <property type="term" value="C:endomembrane system"/>
    <property type="evidence" value="ECO:0007669"/>
    <property type="project" value="UniProtKB-SubCell"/>
</dbReference>
<dbReference type="AlphaFoldDB" id="A0A0G4H631"/>
<keyword evidence="5" id="KW-0472">Membrane</keyword>
<evidence type="ECO:0000259" key="8">
    <source>
        <dbReference type="Pfam" id="PF09066"/>
    </source>
</evidence>
<feature type="compositionally biased region" description="Gly residues" evidence="6">
    <location>
        <begin position="684"/>
        <end position="693"/>
    </location>
</feature>
<dbReference type="InterPro" id="IPR026739">
    <property type="entry name" value="AP_beta"/>
</dbReference>
<gene>
    <name evidence="9" type="ORF">Cvel_24752</name>
</gene>
<dbReference type="PANTHER" id="PTHR11134">
    <property type="entry name" value="ADAPTOR COMPLEX SUBUNIT BETA FAMILY MEMBER"/>
    <property type="match status" value="1"/>
</dbReference>
<evidence type="ECO:0000256" key="3">
    <source>
        <dbReference type="ARBA" id="ARBA00022448"/>
    </source>
</evidence>
<name>A0A0G4H631_9ALVE</name>
<comment type="subcellular location">
    <subcellularLocation>
        <location evidence="1">Endomembrane system</location>
    </subcellularLocation>
</comment>
<dbReference type="SUPFAM" id="SSF48371">
    <property type="entry name" value="ARM repeat"/>
    <property type="match status" value="1"/>
</dbReference>
<dbReference type="Gene3D" id="3.30.310.10">
    <property type="entry name" value="TATA-Binding Protein"/>
    <property type="match status" value="1"/>
</dbReference>
<evidence type="ECO:0000256" key="5">
    <source>
        <dbReference type="ARBA" id="ARBA00023136"/>
    </source>
</evidence>
<feature type="domain" description="Beta-adaptin appendage C-terminal subdomain" evidence="8">
    <location>
        <begin position="800"/>
        <end position="903"/>
    </location>
</feature>
<feature type="compositionally biased region" description="Low complexity" evidence="6">
    <location>
        <begin position="719"/>
        <end position="747"/>
    </location>
</feature>
<dbReference type="InterPro" id="IPR011989">
    <property type="entry name" value="ARM-like"/>
</dbReference>
<dbReference type="InterPro" id="IPR015151">
    <property type="entry name" value="B-adaptin_app_sub_C"/>
</dbReference>
<evidence type="ECO:0000256" key="4">
    <source>
        <dbReference type="ARBA" id="ARBA00022927"/>
    </source>
</evidence>
<dbReference type="InterPro" id="IPR002553">
    <property type="entry name" value="Clathrin/coatomer_adapt-like_N"/>
</dbReference>
<proteinExistence type="inferred from homology"/>
<dbReference type="InterPro" id="IPR016024">
    <property type="entry name" value="ARM-type_fold"/>
</dbReference>
<protein>
    <recommendedName>
        <fullName evidence="10">Beta-adaptin appendage C-terminal subdomain domain-containing protein</fullName>
    </recommendedName>
</protein>
<keyword evidence="3" id="KW-0813">Transport</keyword>
<comment type="similarity">
    <text evidence="2">Belongs to the adaptor complexes large subunit family.</text>
</comment>
<dbReference type="GO" id="GO:0006886">
    <property type="term" value="P:intracellular protein transport"/>
    <property type="evidence" value="ECO:0007669"/>
    <property type="project" value="InterPro"/>
</dbReference>
<dbReference type="VEuPathDB" id="CryptoDB:Cvel_24752"/>
<dbReference type="GO" id="GO:0030131">
    <property type="term" value="C:clathrin adaptor complex"/>
    <property type="evidence" value="ECO:0007669"/>
    <property type="project" value="InterPro"/>
</dbReference>
<dbReference type="Pfam" id="PF09066">
    <property type="entry name" value="B2-adapt-app_C"/>
    <property type="match status" value="1"/>
</dbReference>
<dbReference type="GO" id="GO:0016192">
    <property type="term" value="P:vesicle-mediated transport"/>
    <property type="evidence" value="ECO:0007669"/>
    <property type="project" value="InterPro"/>
</dbReference>
<feature type="compositionally biased region" description="Pro residues" evidence="6">
    <location>
        <begin position="1"/>
        <end position="10"/>
    </location>
</feature>